<evidence type="ECO:0000313" key="2">
    <source>
        <dbReference type="Proteomes" id="UP001060414"/>
    </source>
</evidence>
<dbReference type="RefSeq" id="WP_260748117.1">
    <property type="nucleotide sequence ID" value="NZ_CP092109.1"/>
</dbReference>
<proteinExistence type="predicted"/>
<organism evidence="1 2">
    <name type="scientific">Geoalkalibacter halelectricus</name>
    <dbReference type="NCBI Taxonomy" id="2847045"/>
    <lineage>
        <taxon>Bacteria</taxon>
        <taxon>Pseudomonadati</taxon>
        <taxon>Thermodesulfobacteriota</taxon>
        <taxon>Desulfuromonadia</taxon>
        <taxon>Desulfuromonadales</taxon>
        <taxon>Geoalkalibacteraceae</taxon>
        <taxon>Geoalkalibacter</taxon>
    </lineage>
</organism>
<gene>
    <name evidence="1" type="ORF">L9S41_19110</name>
</gene>
<reference evidence="1" key="1">
    <citation type="journal article" date="2022" name="Environ. Microbiol.">
        <title>Geoalkalibacter halelectricus SAP #1 sp. nov. possessing extracellular electron transfer and mineral#reducing capabilities from a haloalkaline environment.</title>
        <authorList>
            <person name="Yadav S."/>
            <person name="Singh R."/>
            <person name="Sundharam S.S."/>
            <person name="Chaudhary S."/>
            <person name="Krishnamurthi S."/>
            <person name="Patil S.A."/>
        </authorList>
    </citation>
    <scope>NUCLEOTIDE SEQUENCE</scope>
    <source>
        <strain evidence="1">SAP-1</strain>
    </source>
</reference>
<protein>
    <submittedName>
        <fullName evidence="1">Uncharacterized protein</fullName>
    </submittedName>
</protein>
<sequence>MNPQEFDQKRARLAEIAAELESENKKPASEISLQRVVDLKNEAEQIHNHLIKYIDEIIGPVD</sequence>
<accession>A0ABY5ZM25</accession>
<name>A0ABY5ZM25_9BACT</name>
<evidence type="ECO:0000313" key="1">
    <source>
        <dbReference type="EMBL" id="UWZ79766.1"/>
    </source>
</evidence>
<dbReference type="Proteomes" id="UP001060414">
    <property type="component" value="Chromosome"/>
</dbReference>
<keyword evidence="2" id="KW-1185">Reference proteome</keyword>
<dbReference type="EMBL" id="CP092109">
    <property type="protein sequence ID" value="UWZ79766.1"/>
    <property type="molecule type" value="Genomic_DNA"/>
</dbReference>